<feature type="transmembrane region" description="Helical" evidence="1">
    <location>
        <begin position="37"/>
        <end position="58"/>
    </location>
</feature>
<evidence type="ECO:0000313" key="2">
    <source>
        <dbReference type="EMBL" id="PIR46795.1"/>
    </source>
</evidence>
<reference evidence="2 3" key="1">
    <citation type="submission" date="2017-09" db="EMBL/GenBank/DDBJ databases">
        <title>Depth-based differentiation of microbial function through sediment-hosted aquifers and enrichment of novel symbionts in the deep terrestrial subsurface.</title>
        <authorList>
            <person name="Probst A.J."/>
            <person name="Ladd B."/>
            <person name="Jarett J.K."/>
            <person name="Geller-Mcgrath D.E."/>
            <person name="Sieber C.M."/>
            <person name="Emerson J.B."/>
            <person name="Anantharaman K."/>
            <person name="Thomas B.C."/>
            <person name="Malmstrom R."/>
            <person name="Stieglmeier M."/>
            <person name="Klingl A."/>
            <person name="Woyke T."/>
            <person name="Ryan C.M."/>
            <person name="Banfield J.F."/>
        </authorList>
    </citation>
    <scope>NUCLEOTIDE SEQUENCE [LARGE SCALE GENOMIC DNA]</scope>
    <source>
        <strain evidence="2">CG10_big_fil_rev_8_21_14_0_10_45_14</strain>
    </source>
</reference>
<dbReference type="EMBL" id="PCYL01000028">
    <property type="protein sequence ID" value="PIR46795.1"/>
    <property type="molecule type" value="Genomic_DNA"/>
</dbReference>
<proteinExistence type="predicted"/>
<name>A0A2H0RLY6_9BACT</name>
<feature type="transmembrane region" description="Helical" evidence="1">
    <location>
        <begin position="7"/>
        <end position="25"/>
    </location>
</feature>
<protein>
    <submittedName>
        <fullName evidence="2">Uncharacterized protein</fullName>
    </submittedName>
</protein>
<keyword evidence="1" id="KW-1133">Transmembrane helix</keyword>
<gene>
    <name evidence="2" type="ORF">COV07_02330</name>
</gene>
<accession>A0A2H0RLY6</accession>
<keyword evidence="1" id="KW-0472">Membrane</keyword>
<organism evidence="2 3">
    <name type="scientific">Candidatus Vogelbacteria bacterium CG10_big_fil_rev_8_21_14_0_10_45_14</name>
    <dbReference type="NCBI Taxonomy" id="1975042"/>
    <lineage>
        <taxon>Bacteria</taxon>
        <taxon>Candidatus Vogeliibacteriota</taxon>
    </lineage>
</organism>
<dbReference type="AlphaFoldDB" id="A0A2H0RLY6"/>
<sequence length="60" mass="6327">MKNFLKLLGAVVVLIVALLAILYILDVVALAEIQEAGYKVLGVLIILGVSSGVVSYIAKQ</sequence>
<evidence type="ECO:0000313" key="3">
    <source>
        <dbReference type="Proteomes" id="UP000230833"/>
    </source>
</evidence>
<dbReference type="Proteomes" id="UP000230833">
    <property type="component" value="Unassembled WGS sequence"/>
</dbReference>
<evidence type="ECO:0000256" key="1">
    <source>
        <dbReference type="SAM" id="Phobius"/>
    </source>
</evidence>
<comment type="caution">
    <text evidence="2">The sequence shown here is derived from an EMBL/GenBank/DDBJ whole genome shotgun (WGS) entry which is preliminary data.</text>
</comment>
<keyword evidence="1" id="KW-0812">Transmembrane</keyword>